<feature type="disulfide bond" evidence="9">
    <location>
        <begin position="1582"/>
        <end position="1592"/>
    </location>
</feature>
<keyword evidence="5 11" id="KW-1133">Transmembrane helix</keyword>
<dbReference type="Proteomes" id="UP001283361">
    <property type="component" value="Unassembled WGS sequence"/>
</dbReference>
<name>A0AAE0YIX0_9GAST</name>
<feature type="domain" description="SRCR" evidence="12">
    <location>
        <begin position="522"/>
        <end position="625"/>
    </location>
</feature>
<comment type="subcellular location">
    <subcellularLocation>
        <location evidence="1">Membrane</location>
        <topology evidence="1">Single-pass membrane protein</topology>
    </subcellularLocation>
</comment>
<feature type="compositionally biased region" description="Low complexity" evidence="10">
    <location>
        <begin position="3062"/>
        <end position="3077"/>
    </location>
</feature>
<feature type="disulfide bond" evidence="9">
    <location>
        <begin position="2803"/>
        <end position="2813"/>
    </location>
</feature>
<protein>
    <recommendedName>
        <fullName evidence="12">SRCR domain-containing protein</fullName>
    </recommendedName>
</protein>
<feature type="disulfide bond" evidence="9">
    <location>
        <begin position="2353"/>
        <end position="2363"/>
    </location>
</feature>
<comment type="caution">
    <text evidence="9">Lacks conserved residue(s) required for the propagation of feature annotation.</text>
</comment>
<feature type="domain" description="SRCR" evidence="12">
    <location>
        <begin position="59"/>
        <end position="161"/>
    </location>
</feature>
<comment type="caution">
    <text evidence="13">The sequence shown here is derived from an EMBL/GenBank/DDBJ whole genome shotgun (WGS) entry which is preliminary data.</text>
</comment>
<dbReference type="PROSITE" id="PS50287">
    <property type="entry name" value="SRCR_2"/>
    <property type="match status" value="27"/>
</dbReference>
<feature type="disulfide bond" evidence="9">
    <location>
        <begin position="2911"/>
        <end position="2921"/>
    </location>
</feature>
<dbReference type="PANTHER" id="PTHR48071:SF18">
    <property type="entry name" value="DELETED IN MALIGNANT BRAIN TUMORS 1 PROTEIN-RELATED"/>
    <property type="match status" value="1"/>
</dbReference>
<feature type="disulfide bond" evidence="9">
    <location>
        <begin position="768"/>
        <end position="832"/>
    </location>
</feature>
<keyword evidence="8" id="KW-0325">Glycoprotein</keyword>
<dbReference type="FunFam" id="3.10.250.10:FF:000016">
    <property type="entry name" value="Scavenger receptor cysteine-rich protein type 12"/>
    <property type="match status" value="3"/>
</dbReference>
<feature type="disulfide bond" evidence="9">
    <location>
        <begin position="2691"/>
        <end position="2701"/>
    </location>
</feature>
<feature type="disulfide bond" evidence="9">
    <location>
        <begin position="696"/>
        <end position="706"/>
    </location>
</feature>
<feature type="domain" description="SRCR" evidence="12">
    <location>
        <begin position="2171"/>
        <end position="2276"/>
    </location>
</feature>
<feature type="region of interest" description="Disordered" evidence="10">
    <location>
        <begin position="3062"/>
        <end position="3154"/>
    </location>
</feature>
<evidence type="ECO:0000259" key="12">
    <source>
        <dbReference type="PROSITE" id="PS50287"/>
    </source>
</evidence>
<dbReference type="PANTHER" id="PTHR48071">
    <property type="entry name" value="SRCR DOMAIN-CONTAINING PROTEIN"/>
    <property type="match status" value="1"/>
</dbReference>
<evidence type="ECO:0000256" key="10">
    <source>
        <dbReference type="SAM" id="MobiDB-lite"/>
    </source>
</evidence>
<evidence type="ECO:0000256" key="3">
    <source>
        <dbReference type="ARBA" id="ARBA00022729"/>
    </source>
</evidence>
<dbReference type="InterPro" id="IPR036772">
    <property type="entry name" value="SRCR-like_dom_sf"/>
</dbReference>
<evidence type="ECO:0000256" key="5">
    <source>
        <dbReference type="ARBA" id="ARBA00022989"/>
    </source>
</evidence>
<feature type="disulfide bond" evidence="9">
    <location>
        <begin position="2645"/>
        <end position="2709"/>
    </location>
</feature>
<feature type="compositionally biased region" description="Polar residues" evidence="10">
    <location>
        <begin position="3145"/>
        <end position="3154"/>
    </location>
</feature>
<feature type="domain" description="SRCR" evidence="12">
    <location>
        <begin position="1050"/>
        <end position="1179"/>
    </location>
</feature>
<organism evidence="13 14">
    <name type="scientific">Elysia crispata</name>
    <name type="common">lettuce slug</name>
    <dbReference type="NCBI Taxonomy" id="231223"/>
    <lineage>
        <taxon>Eukaryota</taxon>
        <taxon>Metazoa</taxon>
        <taxon>Spiralia</taxon>
        <taxon>Lophotrochozoa</taxon>
        <taxon>Mollusca</taxon>
        <taxon>Gastropoda</taxon>
        <taxon>Heterobranchia</taxon>
        <taxon>Euthyneura</taxon>
        <taxon>Panpulmonata</taxon>
        <taxon>Sacoglossa</taxon>
        <taxon>Placobranchoidea</taxon>
        <taxon>Plakobranchidae</taxon>
        <taxon>Elysia</taxon>
    </lineage>
</organism>
<dbReference type="FunFam" id="3.10.250.10:FF:000001">
    <property type="entry name" value="Lysyl oxidase 4 isoform X1"/>
    <property type="match status" value="2"/>
</dbReference>
<keyword evidence="14" id="KW-1185">Reference proteome</keyword>
<feature type="disulfide bond" evidence="9">
    <location>
        <begin position="2774"/>
        <end position="2835"/>
    </location>
</feature>
<dbReference type="Pfam" id="PF00530">
    <property type="entry name" value="SRCR"/>
    <property type="match status" value="25"/>
</dbReference>
<evidence type="ECO:0000256" key="9">
    <source>
        <dbReference type="PROSITE-ProRule" id="PRU00196"/>
    </source>
</evidence>
<dbReference type="EMBL" id="JAWDGP010006114">
    <property type="protein sequence ID" value="KAK3746952.1"/>
    <property type="molecule type" value="Genomic_DNA"/>
</dbReference>
<feature type="domain" description="SRCR" evidence="12">
    <location>
        <begin position="1945"/>
        <end position="2050"/>
    </location>
</feature>
<feature type="domain" description="SRCR" evidence="12">
    <location>
        <begin position="740"/>
        <end position="843"/>
    </location>
</feature>
<feature type="domain" description="SRCR" evidence="12">
    <location>
        <begin position="1618"/>
        <end position="1718"/>
    </location>
</feature>
<feature type="domain" description="SRCR" evidence="12">
    <location>
        <begin position="286"/>
        <end position="396"/>
    </location>
</feature>
<evidence type="ECO:0000313" key="13">
    <source>
        <dbReference type="EMBL" id="KAK3746952.1"/>
    </source>
</evidence>
<feature type="disulfide bond" evidence="9">
    <location>
        <begin position="2572"/>
        <end position="2582"/>
    </location>
</feature>
<feature type="disulfide bond" evidence="9">
    <location>
        <begin position="1908"/>
        <end position="1918"/>
    </location>
</feature>
<feature type="disulfide bond" evidence="9">
    <location>
        <begin position="916"/>
        <end position="926"/>
    </location>
</feature>
<keyword evidence="3" id="KW-0732">Signal</keyword>
<feature type="disulfide bond" evidence="9">
    <location>
        <begin position="2241"/>
        <end position="2251"/>
    </location>
</feature>
<feature type="disulfide bond" evidence="9">
    <location>
        <begin position="1028"/>
        <end position="1038"/>
    </location>
</feature>
<feature type="domain" description="SRCR" evidence="12">
    <location>
        <begin position="2504"/>
        <end position="2616"/>
    </location>
</feature>
<feature type="compositionally biased region" description="Low complexity" evidence="10">
    <location>
        <begin position="3119"/>
        <end position="3136"/>
    </location>
</feature>
<feature type="domain" description="SRCR" evidence="12">
    <location>
        <begin position="2843"/>
        <end position="2944"/>
    </location>
</feature>
<gene>
    <name evidence="13" type="ORF">RRG08_030362</name>
</gene>
<feature type="domain" description="SRCR" evidence="12">
    <location>
        <begin position="170"/>
        <end position="282"/>
    </location>
</feature>
<feature type="disulfide bond" evidence="9">
    <location>
        <begin position="485"/>
        <end position="495"/>
    </location>
</feature>
<keyword evidence="7 9" id="KW-1015">Disulfide bond</keyword>
<feature type="disulfide bond" evidence="9">
    <location>
        <begin position="2465"/>
        <end position="2475"/>
    </location>
</feature>
<dbReference type="Gene3D" id="3.10.250.10">
    <property type="entry name" value="SRCR-like domain"/>
    <property type="match status" value="25"/>
</dbReference>
<feature type="domain" description="SRCR" evidence="12">
    <location>
        <begin position="2279"/>
        <end position="2380"/>
    </location>
</feature>
<feature type="domain" description="SRCR" evidence="12">
    <location>
        <begin position="2060"/>
        <end position="2164"/>
    </location>
</feature>
<feature type="disulfide bond" evidence="9">
    <location>
        <begin position="2132"/>
        <end position="2142"/>
    </location>
</feature>
<feature type="domain" description="SRCR" evidence="12">
    <location>
        <begin position="2953"/>
        <end position="3052"/>
    </location>
</feature>
<evidence type="ECO:0000256" key="4">
    <source>
        <dbReference type="ARBA" id="ARBA00022737"/>
    </source>
</evidence>
<feature type="disulfide bond" evidence="9">
    <location>
        <begin position="1793"/>
        <end position="1803"/>
    </location>
</feature>
<feature type="domain" description="SRCR" evidence="12">
    <location>
        <begin position="409"/>
        <end position="517"/>
    </location>
</feature>
<dbReference type="FunFam" id="3.10.250.10:FF:000005">
    <property type="entry name" value="Neurotrypsin isoform A"/>
    <property type="match status" value="1"/>
</dbReference>
<feature type="disulfide bond" evidence="9">
    <location>
        <begin position="1551"/>
        <end position="1612"/>
    </location>
</feature>
<feature type="compositionally biased region" description="Polar residues" evidence="10">
    <location>
        <begin position="3252"/>
        <end position="3261"/>
    </location>
</feature>
<feature type="disulfide bond" evidence="9">
    <location>
        <begin position="3021"/>
        <end position="3031"/>
    </location>
</feature>
<feature type="transmembrane region" description="Helical" evidence="11">
    <location>
        <begin position="3158"/>
        <end position="3180"/>
    </location>
</feature>
<proteinExistence type="predicted"/>
<feature type="domain" description="SRCR" evidence="12">
    <location>
        <begin position="956"/>
        <end position="1055"/>
    </location>
</feature>
<feature type="domain" description="SRCR" evidence="12">
    <location>
        <begin position="2733"/>
        <end position="2836"/>
    </location>
</feature>
<sequence>MHEVYSVSKRVSLKNKNGQEVLENHSQMKLSLVILCLALLCLPCSTQDIMQRNDERYYVRLFNATDTDQYTYGAVELSRDGQNWGYTCDQDVDKDSFRVICNMFGYSKGEGLAKGMLGQSSNSRFSRKLLCSSSDTTLNDCITASVRGSCSAEDTMGVICFNDTRAVFDMRLVDGIQSATQMSGRLEVRLTPITSWGTVCDDSFNDRSATAVCRFLGYKVGEEVSLSGFEWLFSETGVFGSGEQTFLDEVYCREGQEFLDCDHDPWGIHNCYPSEDVGVQCMNTSVRLLSAVAEDQAVGSVEIYMSSEGGWYEVCDVDWDDNDAKVVCGQLGFADGKALSRNSLGLKSFGSLTALGSVTRVGCSGSESSLSNCSMETTDICEFHGSILGLAAVICYDTPVSEVNMTDAVRIVPDPGASDKVGYLEIRHLGVWGRICEDTRIFDFSRMSDAEATVACRMAGYAGGRRIGSVVADSTHHIWLRGMKCNGTETSIDECHLPNWGSPGLLECAASVRVLCYEENPPKVIPSEDGARTGYLGITLDGQVSSVCSDSWTDQAASLACREMGFSTGTIWTHTEGLDRIFQTDTVLKGYSCSRSSRSFLDCITGEFGVPRSECVAGVAGFACYDNLKLQPSHGFSGVPQLYEDGLGWTTLCGQGFTDTEAQVVCKQLGYLDGEAVPGGAFGSRQMSFPYKTISCNGGESDVAQCTMASSMTCGDGYPSDSYAVVSCFNVSQTSASDQYRLSGGYSDDSTAAGTVQVWRYNSWGYACDESFTDFDAYTFCQELGRSQGITYQYGVKFSPIDGVPGPYWLTRPSCDPKINFFANCSNPDYICSERRVASVICSTTEKARFIFQDETPFSGRVQVGVNDQVGAICADTWDDKAATVFCRQHIEKAVVGVAKLYDKSHLSFYLSGLRCVGNEATLFACQSDGWRNVPSQKTACRDEAKEPGVICYTNVALIGGNSTHESFSGRLNIIRYNTQRPVCFDSYFGKQEALIACKELGFSQAAILTPYKGDDLDNFYMMKRLQCAAGDTSLADCRYAIGRCTFGQVRLLCFNEDASPLSTWSISSTVNAAVGPVTRELPGNFVGVICPVDFTDGNATAICRAKHSNSWSGKVFGTDKFTTGDYSGFLQGREPVWFGLPRCLSPELTPAGTYTCKLDTHVSRDCFTRTHAAGVLCSNNGNTRIRLVDRDRETSMAGRVEILYQGEWGTVCHTDRSQNEAVSVCRELGYPNGSVIATSPKRFGQGSGPIYVKDVQCDLGDNLLLGCANAGWQETNGCTHDNDLEVVCRGYEQFFPEPDRQYGAVASYFGDMMSLVCDDGFGPSEAQVFCRGQGYISGIPICCSGIISDRTQASQLPIALRYTCQGSEARLENCSQTITMPSPCRYYASVACLTQVDEVQYRIKLEESDRGRVQISHYGIDGLVCADDFTNSDASVICREAGFYSGLAFVGTYSLNDTLFWTSNLQCVGTEDHISDCPGYSMGQTPWCSTSAVVRCLSRNDDSSINVRLVGSSSRGRVEVQIQSQWGSLCITDLFPGYHGLLEPEANVLCRQLGFQNGGEFLPPFTYFNDSSPVMISDIRCSGNETQIKECQLFDYENHGCEHGLVAGLECYVGAQLRGYRSGPDVSHGILYVISDGSRWDRVCDTGITDREANVVCRSLGFSYGKAQCCNALGGTYNMEESVKTVSCQGDESAVTECSISRDGNCFTGQYAYVHCSPTIFPSDDLQALPMEFSHGKATVQRFGVSGGVCADGFGDEEATVMCRELGYFAGQAIHSFPTRMNYLFLLNAINCTGDESRINQCDVPSLTVAGSCSSSEGAMILCLRSSADITARIESFGTTPNSGLAELIVDGQPMYILSGMADEDRVASVFCRSVDSKRYMFGHSVSGMNAQGTVPRDSVLLSGLVCEGDESSVLDCKAATQPRIITSDIRKYRLLHVECNDGVELETGPTAYSGILTLYNDKIQEFGAICMHNFGPNEINVACRQLGYEHGKLHCCMPFGYTFLDIIFKDVKCHGNESALQECQIDIAARHSYSYCDDSQNYVGLTCFNETKQQVFNISIKGTSEMNSNTGVLQMTYQGVSGTICSDNWDDNDAAVACKQLGYSGGSAYSHFLSRYSSGMGPFWTSNVDCQGTESTLSDCQHDGFGEVSSCKSRHYAGVLCYEGSSLEYRISGSQSDHYGLVEVFFNDQWGTLCDIYWDRRDASVMCRTMGYLSGDVFDTQDLPKKSADVPAYELKPRCTGKETHINQCPHEGFTSGTSSSCSGHLRDAGVFCYTSVRLGTGSGKSFNYGPVNYYIDGDWVKVCDDGFTDVSARKVCEELGYYDGRAICCSAFEGESSSREKLHPNITIQCQGPEVDVKSCVKEEPCSSGSYASVVCFEQTDSIDENSYTFSMREDFTGAGRIDATHLGVKGRICSKGWSDVEAQVYCKSHNFFSGFSYQHSYDQTYISASRVGPYWMSDLHCNGTEASLDMCSFSGRLNMENCTGSHTAAAVCFQQEGVKYRLAGGDKSNAGRVEMAIDRQWGTVCGRNWDDEDSRVICRSLDFTDGEAQSEQVYGPGEGPIWLSNTQCQGDESALHQCPHTGFENSPPDEGVLAFIARPCRTHSDDAAVFCYKDVKLNQRLGSKSGALLYSPDHKTWQHVCNIDSFSRTDAQVACRSLMLNYVDGVPIRGGVFGELDTTHGVSRLDCTGTETTLSECDIVPNSNCSSDDYISVACFETLLTPDDTKFQIRISDDSLKTSDNHGIVEIRQEGVWGRICMDGFTDTEASVACQEIGNFTGGTTYLHLFRNRLPMLWGKTTCTGDEVSLNQCQHELLTNSDKCGYDENDAGVVCYQGEGIKYRLTGGTSSSKGRVEIGVDGDYGTICAVNWRTDNSRVLCKSLGFVDGIPSHDSNDELDSLPTKFSFFLCEGSESNLLSCLNSGFDDGQLVFFCGGDAYTECFNKEVELIDIRIGDGGTSTGRVEVKVSGVDEWGTVCDDKWDDLDATVVCKYLGFGGGKATYEGHPEGTGKILLDNVECMGNESSLSECLHLGFNSHNCEHSEDAGVECFHVITPVSPTTTTGLETTSTGPETTTAGHVTSTEKHVTTKTKKPEMTTKISVTTKAMTTPKIPPTAVSTARPSTSSKPASSSSTKENLPGAATSGKSKGNSTPTSSIVIAIVAVVVAVILMLVVVVLLLRFRLRRKGLGGASNGFNHMRFSNEDTLQRAPDGSISVANQMYDISGAADTSFMAEDAEIRLGSSGLATFSKPQPSNISASTNHDENEGFSNPLYAAKDASLVSPSEVTMTMDGEKSNSDL</sequence>
<dbReference type="PRINTS" id="PR00258">
    <property type="entry name" value="SPERACTRCPTR"/>
</dbReference>
<feature type="disulfide bond" evidence="9">
    <location>
        <begin position="1258"/>
        <end position="1268"/>
    </location>
</feature>
<dbReference type="SUPFAM" id="SSF56487">
    <property type="entry name" value="SRCR-like"/>
    <property type="match status" value="25"/>
</dbReference>
<dbReference type="InterPro" id="IPR001190">
    <property type="entry name" value="SRCR"/>
</dbReference>
<feature type="disulfide bond" evidence="9">
    <location>
        <begin position="815"/>
        <end position="825"/>
    </location>
</feature>
<feature type="disulfide bond" evidence="9">
    <location>
        <begin position="593"/>
        <end position="603"/>
    </location>
</feature>
<feature type="disulfide bond" evidence="9">
    <location>
        <begin position="1365"/>
        <end position="1375"/>
    </location>
</feature>
<evidence type="ECO:0000256" key="1">
    <source>
        <dbReference type="ARBA" id="ARBA00004167"/>
    </source>
</evidence>
<evidence type="ECO:0000256" key="7">
    <source>
        <dbReference type="ARBA" id="ARBA00023157"/>
    </source>
</evidence>
<feature type="domain" description="SRCR" evidence="12">
    <location>
        <begin position="1508"/>
        <end position="1613"/>
    </location>
</feature>
<feature type="domain" description="SRCR" evidence="12">
    <location>
        <begin position="1402"/>
        <end position="1498"/>
    </location>
</feature>
<dbReference type="GO" id="GO:0016020">
    <property type="term" value="C:membrane"/>
    <property type="evidence" value="ECO:0007669"/>
    <property type="project" value="UniProtKB-SubCell"/>
</dbReference>
<evidence type="ECO:0000256" key="2">
    <source>
        <dbReference type="ARBA" id="ARBA00022692"/>
    </source>
</evidence>
<reference evidence="13" key="1">
    <citation type="journal article" date="2023" name="G3 (Bethesda)">
        <title>A reference genome for the long-term kleptoplast-retaining sea slug Elysia crispata morphotype clarki.</title>
        <authorList>
            <person name="Eastman K.E."/>
            <person name="Pendleton A.L."/>
            <person name="Shaikh M.A."/>
            <person name="Suttiyut T."/>
            <person name="Ogas R."/>
            <person name="Tomko P."/>
            <person name="Gavelis G."/>
            <person name="Widhalm J.R."/>
            <person name="Wisecaver J.H."/>
        </authorList>
    </citation>
    <scope>NUCLEOTIDE SEQUENCE</scope>
    <source>
        <strain evidence="13">ECLA1</strain>
    </source>
</reference>
<feature type="disulfide bond" evidence="9">
    <location>
        <begin position="781"/>
        <end position="842"/>
    </location>
</feature>
<keyword evidence="2 11" id="KW-0812">Transmembrane</keyword>
<feature type="disulfide bond" evidence="9">
    <location>
        <begin position="131"/>
        <end position="141"/>
    </location>
</feature>
<feature type="disulfide bond" evidence="9">
    <location>
        <begin position="1689"/>
        <end position="1699"/>
    </location>
</feature>
<feature type="domain" description="SRCR" evidence="12">
    <location>
        <begin position="2619"/>
        <end position="2720"/>
    </location>
</feature>
<evidence type="ECO:0000256" key="6">
    <source>
        <dbReference type="ARBA" id="ARBA00023136"/>
    </source>
</evidence>
<feature type="disulfide bond" evidence="9">
    <location>
        <begin position="363"/>
        <end position="373"/>
    </location>
</feature>
<feature type="domain" description="SRCR" evidence="12">
    <location>
        <begin position="1833"/>
        <end position="1942"/>
    </location>
</feature>
<evidence type="ECO:0000256" key="11">
    <source>
        <dbReference type="SAM" id="Phobius"/>
    </source>
</evidence>
<feature type="domain" description="SRCR" evidence="12">
    <location>
        <begin position="848"/>
        <end position="953"/>
    </location>
</feature>
<feature type="disulfide bond" evidence="9">
    <location>
        <begin position="1468"/>
        <end position="1478"/>
    </location>
</feature>
<feature type="domain" description="SRCR" evidence="12">
    <location>
        <begin position="1186"/>
        <end position="1290"/>
    </location>
</feature>
<feature type="domain" description="SRCR" evidence="12">
    <location>
        <begin position="1285"/>
        <end position="1394"/>
    </location>
</feature>
<accession>A0AAE0YIX0</accession>
<feature type="domain" description="SRCR" evidence="12">
    <location>
        <begin position="628"/>
        <end position="729"/>
    </location>
</feature>
<feature type="region of interest" description="Disordered" evidence="10">
    <location>
        <begin position="3252"/>
        <end position="3275"/>
    </location>
</feature>
<dbReference type="SMART" id="SM00202">
    <property type="entry name" value="SR"/>
    <property type="match status" value="24"/>
</dbReference>
<keyword evidence="4" id="KW-0677">Repeat</keyword>
<feature type="compositionally biased region" description="Basic and acidic residues" evidence="10">
    <location>
        <begin position="3083"/>
        <end position="3097"/>
    </location>
</feature>
<feature type="domain" description="SRCR" evidence="12">
    <location>
        <begin position="2402"/>
        <end position="2497"/>
    </location>
</feature>
<evidence type="ECO:0000256" key="8">
    <source>
        <dbReference type="ARBA" id="ARBA00023180"/>
    </source>
</evidence>
<feature type="disulfide bond" evidence="9">
    <location>
        <begin position="2015"/>
        <end position="2025"/>
    </location>
</feature>
<keyword evidence="6 11" id="KW-0472">Membrane</keyword>
<evidence type="ECO:0000313" key="14">
    <source>
        <dbReference type="Proteomes" id="UP001283361"/>
    </source>
</evidence>
<feature type="domain" description="SRCR" evidence="12">
    <location>
        <begin position="1737"/>
        <end position="1825"/>
    </location>
</feature>